<proteinExistence type="predicted"/>
<dbReference type="PATRIC" id="fig|1227456.3.peg.2566"/>
<evidence type="ECO:0008006" key="3">
    <source>
        <dbReference type="Google" id="ProtNLM"/>
    </source>
</evidence>
<name>M0MZH7_9EURY</name>
<sequence>MSERSPTATPIRTTEDWDCECVDGSRKVTIQRPRQPRNRVDELLFDLFDTPTERELELDAAGSVVWCHCDGDTTVAEVAEELAATVSDERIEPIGDTLSYFLAQLAELDLIRYADA</sequence>
<dbReference type="InterPro" id="IPR008792">
    <property type="entry name" value="PQQD"/>
</dbReference>
<dbReference type="Pfam" id="PF05402">
    <property type="entry name" value="PqqD"/>
    <property type="match status" value="1"/>
</dbReference>
<keyword evidence="2" id="KW-1185">Reference proteome</keyword>
<evidence type="ECO:0000313" key="2">
    <source>
        <dbReference type="Proteomes" id="UP000011625"/>
    </source>
</evidence>
<organism evidence="1 2">
    <name type="scientific">Halococcus salifodinae DSM 8989</name>
    <dbReference type="NCBI Taxonomy" id="1227456"/>
    <lineage>
        <taxon>Archaea</taxon>
        <taxon>Methanobacteriati</taxon>
        <taxon>Methanobacteriota</taxon>
        <taxon>Stenosarchaea group</taxon>
        <taxon>Halobacteria</taxon>
        <taxon>Halobacteriales</taxon>
        <taxon>Halococcaceae</taxon>
        <taxon>Halococcus</taxon>
    </lineage>
</organism>
<evidence type="ECO:0000313" key="1">
    <source>
        <dbReference type="EMBL" id="EMA50991.1"/>
    </source>
</evidence>
<gene>
    <name evidence="1" type="ORF">C450_12680</name>
</gene>
<comment type="caution">
    <text evidence="1">The sequence shown here is derived from an EMBL/GenBank/DDBJ whole genome shotgun (WGS) entry which is preliminary data.</text>
</comment>
<dbReference type="AlphaFoldDB" id="M0MZH7"/>
<accession>M0MZH7</accession>
<dbReference type="Proteomes" id="UP000011625">
    <property type="component" value="Unassembled WGS sequence"/>
</dbReference>
<dbReference type="OrthoDB" id="211309at2157"/>
<dbReference type="InterPro" id="IPR041881">
    <property type="entry name" value="PqqD_sf"/>
</dbReference>
<dbReference type="EMBL" id="AOME01000069">
    <property type="protein sequence ID" value="EMA50991.1"/>
    <property type="molecule type" value="Genomic_DNA"/>
</dbReference>
<reference evidence="1 2" key="1">
    <citation type="journal article" date="2014" name="PLoS Genet.">
        <title>Phylogenetically driven sequencing of extremely halophilic archaea reveals strategies for static and dynamic osmo-response.</title>
        <authorList>
            <person name="Becker E.A."/>
            <person name="Seitzer P.M."/>
            <person name="Tritt A."/>
            <person name="Larsen D."/>
            <person name="Krusor M."/>
            <person name="Yao A.I."/>
            <person name="Wu D."/>
            <person name="Madern D."/>
            <person name="Eisen J.A."/>
            <person name="Darling A.E."/>
            <person name="Facciotti M.T."/>
        </authorList>
    </citation>
    <scope>NUCLEOTIDE SEQUENCE [LARGE SCALE GENOMIC DNA]</scope>
    <source>
        <strain evidence="1 2">DSM 8989</strain>
    </source>
</reference>
<dbReference type="RefSeq" id="WP_005043809.1">
    <property type="nucleotide sequence ID" value="NZ_AOME01000069.1"/>
</dbReference>
<protein>
    <recommendedName>
        <fullName evidence="3">Coenzyme PQQ synthesis protein D (PqqD)</fullName>
    </recommendedName>
</protein>
<dbReference type="STRING" id="1227456.C450_12680"/>
<dbReference type="Gene3D" id="1.10.10.1150">
    <property type="entry name" value="Coenzyme PQQ synthesis protein D (PqqD)"/>
    <property type="match status" value="1"/>
</dbReference>